<evidence type="ECO:0000256" key="2">
    <source>
        <dbReference type="ARBA" id="ARBA00022857"/>
    </source>
</evidence>
<dbReference type="GeneID" id="119725697"/>
<dbReference type="EnsemblMetazoa" id="XM_038197224.1">
    <property type="protein sequence ID" value="XP_038053152.1"/>
    <property type="gene ID" value="LOC119725697"/>
</dbReference>
<dbReference type="PRINTS" id="PR00081">
    <property type="entry name" value="GDHRDH"/>
</dbReference>
<dbReference type="PANTHER" id="PTHR44889">
    <property type="entry name" value="INACTIVE HYDROXYSTEROID DEHYDROGENASE-LIKE PROTEIN 1"/>
    <property type="match status" value="1"/>
</dbReference>
<proteinExistence type="inferred from homology"/>
<dbReference type="RefSeq" id="XP_038053152.1">
    <property type="nucleotide sequence ID" value="XM_038197224.1"/>
</dbReference>
<organism evidence="5 6">
    <name type="scientific">Patiria miniata</name>
    <name type="common">Bat star</name>
    <name type="synonym">Asterina miniata</name>
    <dbReference type="NCBI Taxonomy" id="46514"/>
    <lineage>
        <taxon>Eukaryota</taxon>
        <taxon>Metazoa</taxon>
        <taxon>Echinodermata</taxon>
        <taxon>Eleutherozoa</taxon>
        <taxon>Asterozoa</taxon>
        <taxon>Asteroidea</taxon>
        <taxon>Valvatacea</taxon>
        <taxon>Valvatida</taxon>
        <taxon>Asterinidae</taxon>
        <taxon>Patiria</taxon>
    </lineage>
</organism>
<dbReference type="OrthoDB" id="5545019at2759"/>
<dbReference type="AlphaFoldDB" id="A0A913ZN38"/>
<dbReference type="PANTHER" id="PTHR44889:SF1">
    <property type="entry name" value="INACTIVE HYDROXYSTEROID DEHYDROGENASE-LIKE PROTEIN 1"/>
    <property type="match status" value="1"/>
</dbReference>
<dbReference type="FunFam" id="3.40.50.720:FF:000137">
    <property type="entry name" value="Hydroxysteroid (17-beta) dehydrogenase 3"/>
    <property type="match status" value="1"/>
</dbReference>
<dbReference type="Proteomes" id="UP000887568">
    <property type="component" value="Unplaced"/>
</dbReference>
<evidence type="ECO:0000256" key="1">
    <source>
        <dbReference type="ARBA" id="ARBA00004173"/>
    </source>
</evidence>
<dbReference type="CDD" id="cd05356">
    <property type="entry name" value="17beta-HSD1_like_SDR_c"/>
    <property type="match status" value="1"/>
</dbReference>
<comment type="similarity">
    <text evidence="4">Belongs to the short-chain dehydrogenases/reductases (SDR) family. 17-beta-HSD 3 subfamily.</text>
</comment>
<keyword evidence="2" id="KW-0521">NADP</keyword>
<keyword evidence="6" id="KW-1185">Reference proteome</keyword>
<sequence>MAVAVDSVRFLLHEVSRSFQIYNEVLTIAGAYFVLQKALKTLLQVEEVVRIHFWPRLPGRNRDLVGEFGKWAVVTGSTDGIGKAYAQALASHGVNIILISRSADKLKKVAKDLETNFNIKTKTIQADFSQGGEIYDDIERQMQGLQIGILVNNVGAMDIPQYFLNMKSERLWQLININIGAATLMTKILMPQMVERKRGAVVNISAAASIHPNPQLAVYHACKTYLDYFTRALQYEYKTKGIFIQSLMPSYVATKMTDFKDGPHQSSLMIPSAYLYAKHAVSTLGRSTQTTGYWPHTFLMWFSSQLPESMWMWSVSIINSALRRQAMAKRRRRASKGLALS</sequence>
<dbReference type="InterPro" id="IPR052149">
    <property type="entry name" value="17-beta-HSD3-like"/>
</dbReference>
<protein>
    <recommendedName>
        <fullName evidence="7">Inactive hydroxysteroid dehydrogenase-like protein 1</fullName>
    </recommendedName>
</protein>
<reference evidence="5" key="1">
    <citation type="submission" date="2022-11" db="UniProtKB">
        <authorList>
            <consortium name="EnsemblMetazoa"/>
        </authorList>
    </citation>
    <scope>IDENTIFICATION</scope>
</reference>
<evidence type="ECO:0000313" key="6">
    <source>
        <dbReference type="Proteomes" id="UP000887568"/>
    </source>
</evidence>
<evidence type="ECO:0008006" key="7">
    <source>
        <dbReference type="Google" id="ProtNLM"/>
    </source>
</evidence>
<dbReference type="Pfam" id="PF00106">
    <property type="entry name" value="adh_short"/>
    <property type="match status" value="1"/>
</dbReference>
<keyword evidence="3" id="KW-0496">Mitochondrion</keyword>
<name>A0A913ZN38_PATMI</name>
<dbReference type="Gene3D" id="3.40.50.720">
    <property type="entry name" value="NAD(P)-binding Rossmann-like Domain"/>
    <property type="match status" value="1"/>
</dbReference>
<dbReference type="SUPFAM" id="SSF51735">
    <property type="entry name" value="NAD(P)-binding Rossmann-fold domains"/>
    <property type="match status" value="1"/>
</dbReference>
<evidence type="ECO:0000256" key="4">
    <source>
        <dbReference type="ARBA" id="ARBA00038261"/>
    </source>
</evidence>
<dbReference type="CTD" id="83693"/>
<dbReference type="GO" id="GO:0005739">
    <property type="term" value="C:mitochondrion"/>
    <property type="evidence" value="ECO:0007669"/>
    <property type="project" value="UniProtKB-SubCell"/>
</dbReference>
<dbReference type="OMA" id="QYGLMKC"/>
<dbReference type="InterPro" id="IPR002347">
    <property type="entry name" value="SDR_fam"/>
</dbReference>
<comment type="subcellular location">
    <subcellularLocation>
        <location evidence="1">Mitochondrion</location>
    </subcellularLocation>
</comment>
<dbReference type="PIRSF" id="PIRSF000126">
    <property type="entry name" value="11-beta-HSD1"/>
    <property type="match status" value="1"/>
</dbReference>
<evidence type="ECO:0000256" key="3">
    <source>
        <dbReference type="ARBA" id="ARBA00023128"/>
    </source>
</evidence>
<dbReference type="InterPro" id="IPR036291">
    <property type="entry name" value="NAD(P)-bd_dom_sf"/>
</dbReference>
<evidence type="ECO:0000313" key="5">
    <source>
        <dbReference type="EnsemblMetazoa" id="XP_038053152.1"/>
    </source>
</evidence>
<accession>A0A913ZN38</accession>